<dbReference type="Pfam" id="PF00266">
    <property type="entry name" value="Aminotran_5"/>
    <property type="match status" value="1"/>
</dbReference>
<sequence>MLPGPTNVPPRVMQAMLKPIINHRGPEFHEFYPRLLEKVKYVFQTQNDVLVLTSSGTGSVDAGVSNVIKPGDKAIVPVMGTFSERVADLVKAYGGVPITLSVDYGKAPKASDVEELFEKNKDAKALIVVHNETSTGVTVRDLAKMGEIAKKYGALFLVDAISILGGDELPVDKWNIDICMGASQKCLAAPPGLALISISQDAWKIIERQNDLAPRYFNLLRYKRYLVEDRETPYTPALSLMFALDEAINMIMEEGLDRWIWRQKLTARAFYKAFEEDGLSLFAEENSRSNTVIAVKVPQGVSSKTLREIMRTKYSVVVAGGFGKLRDAIFRVGNMGIVSAREVVTTIAAVEGALKELGIQNEGRGLVAALELLKELK</sequence>
<comment type="similarity">
    <text evidence="2">Belongs to the class-V pyridoxal-phosphate-dependent aminotransferase family.</text>
</comment>
<dbReference type="PIRSF" id="PIRSF000524">
    <property type="entry name" value="SPT"/>
    <property type="match status" value="1"/>
</dbReference>
<comment type="cofactor">
    <cofactor evidence="1">
        <name>pyridoxal 5'-phosphate</name>
        <dbReference type="ChEBI" id="CHEBI:597326"/>
    </cofactor>
</comment>
<dbReference type="PANTHER" id="PTHR21152">
    <property type="entry name" value="AMINOTRANSFERASE CLASS V"/>
    <property type="match status" value="1"/>
</dbReference>
<dbReference type="Proteomes" id="UP000272051">
    <property type="component" value="Unassembled WGS sequence"/>
</dbReference>
<organism evidence="7 8">
    <name type="scientific">Thermoproteota archaeon</name>
    <dbReference type="NCBI Taxonomy" id="2056631"/>
    <lineage>
        <taxon>Archaea</taxon>
        <taxon>Thermoproteota</taxon>
    </lineage>
</organism>
<dbReference type="FunFam" id="3.40.640.10:FF:000027">
    <property type="entry name" value="Serine--pyruvate aminotransferase, mitochondrial"/>
    <property type="match status" value="1"/>
</dbReference>
<comment type="caution">
    <text evidence="7">The sequence shown here is derived from an EMBL/GenBank/DDBJ whole genome shotgun (WGS) entry which is preliminary data.</text>
</comment>
<reference evidence="7 8" key="1">
    <citation type="submission" date="2018-06" db="EMBL/GenBank/DDBJ databases">
        <title>Extensive metabolic versatility and redundancy in microbially diverse, dynamic hydrothermal sediments.</title>
        <authorList>
            <person name="Dombrowski N."/>
            <person name="Teske A."/>
            <person name="Baker B.J."/>
        </authorList>
    </citation>
    <scope>NUCLEOTIDE SEQUENCE [LARGE SCALE GENOMIC DNA]</scope>
    <source>
        <strain evidence="7">B34_G17</strain>
    </source>
</reference>
<dbReference type="Gene3D" id="3.40.640.10">
    <property type="entry name" value="Type I PLP-dependent aspartate aminotransferase-like (Major domain)"/>
    <property type="match status" value="1"/>
</dbReference>
<evidence type="ECO:0000256" key="3">
    <source>
        <dbReference type="ARBA" id="ARBA00022576"/>
    </source>
</evidence>
<evidence type="ECO:0000256" key="2">
    <source>
        <dbReference type="ARBA" id="ARBA00009236"/>
    </source>
</evidence>
<dbReference type="AlphaFoldDB" id="A0A497EYP4"/>
<dbReference type="EMBL" id="QMQX01000066">
    <property type="protein sequence ID" value="RLE52141.1"/>
    <property type="molecule type" value="Genomic_DNA"/>
</dbReference>
<dbReference type="Gene3D" id="3.90.1150.10">
    <property type="entry name" value="Aspartate Aminotransferase, domain 1"/>
    <property type="match status" value="1"/>
</dbReference>
<dbReference type="GO" id="GO:0004760">
    <property type="term" value="F:L-serine-pyruvate transaminase activity"/>
    <property type="evidence" value="ECO:0007669"/>
    <property type="project" value="TreeGrafter"/>
</dbReference>
<proteinExistence type="inferred from homology"/>
<dbReference type="GO" id="GO:0019265">
    <property type="term" value="P:glycine biosynthetic process, by transamination of glyoxylate"/>
    <property type="evidence" value="ECO:0007669"/>
    <property type="project" value="TreeGrafter"/>
</dbReference>
<dbReference type="SUPFAM" id="SSF53383">
    <property type="entry name" value="PLP-dependent transferases"/>
    <property type="match status" value="1"/>
</dbReference>
<evidence type="ECO:0000256" key="4">
    <source>
        <dbReference type="ARBA" id="ARBA00022679"/>
    </source>
</evidence>
<keyword evidence="3 7" id="KW-0032">Aminotransferase</keyword>
<dbReference type="InterPro" id="IPR015424">
    <property type="entry name" value="PyrdxlP-dep_Trfase"/>
</dbReference>
<dbReference type="InterPro" id="IPR015422">
    <property type="entry name" value="PyrdxlP-dep_Trfase_small"/>
</dbReference>
<keyword evidence="5" id="KW-0663">Pyridoxal phosphate</keyword>
<evidence type="ECO:0000313" key="7">
    <source>
        <dbReference type="EMBL" id="RLE52141.1"/>
    </source>
</evidence>
<dbReference type="InterPro" id="IPR000192">
    <property type="entry name" value="Aminotrans_V_dom"/>
</dbReference>
<evidence type="ECO:0000256" key="1">
    <source>
        <dbReference type="ARBA" id="ARBA00001933"/>
    </source>
</evidence>
<name>A0A497EYP4_9CREN</name>
<evidence type="ECO:0000256" key="5">
    <source>
        <dbReference type="ARBA" id="ARBA00022898"/>
    </source>
</evidence>
<protein>
    <submittedName>
        <fullName evidence="7">Aminotransferase</fullName>
    </submittedName>
</protein>
<evidence type="ECO:0000313" key="8">
    <source>
        <dbReference type="Proteomes" id="UP000272051"/>
    </source>
</evidence>
<accession>A0A497EYP4</accession>
<feature type="domain" description="Aminotransferase class V" evidence="6">
    <location>
        <begin position="4"/>
        <end position="320"/>
    </location>
</feature>
<dbReference type="InterPro" id="IPR015421">
    <property type="entry name" value="PyrdxlP-dep_Trfase_major"/>
</dbReference>
<dbReference type="GO" id="GO:0008453">
    <property type="term" value="F:alanine-glyoxylate transaminase activity"/>
    <property type="evidence" value="ECO:0007669"/>
    <property type="project" value="TreeGrafter"/>
</dbReference>
<gene>
    <name evidence="7" type="ORF">DRJ33_04480</name>
</gene>
<keyword evidence="4" id="KW-0808">Transferase</keyword>
<evidence type="ECO:0000259" key="6">
    <source>
        <dbReference type="Pfam" id="PF00266"/>
    </source>
</evidence>
<dbReference type="InterPro" id="IPR024169">
    <property type="entry name" value="SP_NH2Trfase/AEP_transaminase"/>
</dbReference>
<dbReference type="PANTHER" id="PTHR21152:SF24">
    <property type="entry name" value="ALANINE--GLYOXYLATE AMINOTRANSFERASE 1"/>
    <property type="match status" value="1"/>
</dbReference>